<dbReference type="NCBIfam" id="TIGR00221">
    <property type="entry name" value="nagA"/>
    <property type="match status" value="1"/>
</dbReference>
<evidence type="ECO:0000256" key="5">
    <source>
        <dbReference type="ARBA" id="ARBA00022801"/>
    </source>
</evidence>
<keyword evidence="6 9" id="KW-0119">Carbohydrate metabolism</keyword>
<dbReference type="Proteomes" id="UP000325182">
    <property type="component" value="Unassembled WGS sequence"/>
</dbReference>
<dbReference type="Gene3D" id="3.20.20.140">
    <property type="entry name" value="Metal-dependent hydrolases"/>
    <property type="match status" value="1"/>
</dbReference>
<evidence type="ECO:0000256" key="1">
    <source>
        <dbReference type="ARBA" id="ARBA00010716"/>
    </source>
</evidence>
<evidence type="ECO:0000256" key="10">
    <source>
        <dbReference type="PIRSR" id="PIRSR038994-1"/>
    </source>
</evidence>
<dbReference type="SUPFAM" id="SSF51338">
    <property type="entry name" value="Composite domain of metallo-dependent hydrolases"/>
    <property type="match status" value="1"/>
</dbReference>
<gene>
    <name evidence="13" type="primary">nagA</name>
    <name evidence="13" type="ORF">FZC84_03775</name>
</gene>
<dbReference type="GO" id="GO:0006046">
    <property type="term" value="P:N-acetylglucosamine catabolic process"/>
    <property type="evidence" value="ECO:0007669"/>
    <property type="project" value="TreeGrafter"/>
</dbReference>
<evidence type="ECO:0000256" key="9">
    <source>
        <dbReference type="PIRNR" id="PIRNR038994"/>
    </source>
</evidence>
<proteinExistence type="inferred from homology"/>
<evidence type="ECO:0000256" key="2">
    <source>
        <dbReference type="ARBA" id="ARBA00011899"/>
    </source>
</evidence>
<dbReference type="InterPro" id="IPR006680">
    <property type="entry name" value="Amidohydro-rel"/>
</dbReference>
<feature type="domain" description="Amidohydrolase-related" evidence="12">
    <location>
        <begin position="60"/>
        <end position="389"/>
    </location>
</feature>
<comment type="pathway">
    <text evidence="8">Amino-sugar metabolism; N-acetylneuraminate degradation; D-fructose 6-phosphate from N-acetylneuraminate: step 4/5.</text>
</comment>
<dbReference type="PANTHER" id="PTHR11113">
    <property type="entry name" value="N-ACETYLGLUCOSAMINE-6-PHOSPHATE DEACETYLASE"/>
    <property type="match status" value="1"/>
</dbReference>
<evidence type="ECO:0000256" key="4">
    <source>
        <dbReference type="ARBA" id="ARBA00022723"/>
    </source>
</evidence>
<dbReference type="GO" id="GO:0008448">
    <property type="term" value="F:N-acetylglucosamine-6-phosphate deacetylase activity"/>
    <property type="evidence" value="ECO:0007669"/>
    <property type="project" value="UniProtKB-EC"/>
</dbReference>
<dbReference type="GO" id="GO:0046872">
    <property type="term" value="F:metal ion binding"/>
    <property type="evidence" value="ECO:0007669"/>
    <property type="project" value="UniProtKB-KW"/>
</dbReference>
<keyword evidence="5 9" id="KW-0378">Hydrolase</keyword>
<feature type="active site" description="Proton donor/acceptor" evidence="10">
    <location>
        <position position="284"/>
    </location>
</feature>
<dbReference type="CDD" id="cd00854">
    <property type="entry name" value="NagA"/>
    <property type="match status" value="1"/>
</dbReference>
<dbReference type="AlphaFoldDB" id="A0A5D4MFH8"/>
<evidence type="ECO:0000256" key="7">
    <source>
        <dbReference type="ARBA" id="ARBA00047647"/>
    </source>
</evidence>
<keyword evidence="4 11" id="KW-0479">Metal-binding</keyword>
<evidence type="ECO:0000313" key="14">
    <source>
        <dbReference type="Proteomes" id="UP000325182"/>
    </source>
</evidence>
<feature type="binding site" evidence="11">
    <location>
        <position position="205"/>
    </location>
    <ligand>
        <name>Zn(2+)</name>
        <dbReference type="ChEBI" id="CHEBI:29105"/>
    </ligand>
</feature>
<evidence type="ECO:0000256" key="6">
    <source>
        <dbReference type="ARBA" id="ARBA00023277"/>
    </source>
</evidence>
<reference evidence="13 14" key="1">
    <citation type="submission" date="2019-08" db="EMBL/GenBank/DDBJ databases">
        <title>Bacillus genomes from the desert of Cuatro Cienegas, Coahuila.</title>
        <authorList>
            <person name="Olmedo-Alvarez G."/>
        </authorList>
    </citation>
    <scope>NUCLEOTIDE SEQUENCE [LARGE SCALE GENOMIC DNA]</scope>
    <source>
        <strain evidence="13 14">CH128b_4D</strain>
    </source>
</reference>
<feature type="binding site" evidence="11">
    <location>
        <position position="139"/>
    </location>
    <ligand>
        <name>Zn(2+)</name>
        <dbReference type="ChEBI" id="CHEBI:29105"/>
    </ligand>
</feature>
<accession>A0A5D4MFH8</accession>
<comment type="similarity">
    <text evidence="1 9">Belongs to the metallo-dependent hydrolases superfamily. NagA family.</text>
</comment>
<dbReference type="PIRSF" id="PIRSF038994">
    <property type="entry name" value="NagA"/>
    <property type="match status" value="1"/>
</dbReference>
<name>A0A5D4MFH8_9BACI</name>
<sequence>MVSHKPILLRGMQIYSGDSKLEKGYIKMKDHKIEDFGPEAELTEEEGYEVLELPSDYKAVPGFIDVHIHGVNGADVMDASEEALDTMVQTLPREGTTSFLATTMTQSSNEIEKALKNAGRYIHNQKNTGQSEIIGIHLEGPFVNAEKAGAQPKEHITDPDVSIFKKWQSLSQNSIKLVTLAVEQAGGLEMVRYLSETGVIASIGHSNADYEEVNAAIEAGANHVTHLFNQMRGLHHREPGVVGAALLSDKLKAEIIADGIHVRPEMVKLAYREKGEKGIILITDSMRAKCLKNGQYDLGGQEVTVKDGKAVLEDGTLAGSILKMGNAVKNMLAYTGCPLHQVIEMASANPAKQLNIFDRKGSISKGKDADIVILDDNMDVLMTFCRGTIAFREEEN</sequence>
<evidence type="ECO:0000259" key="12">
    <source>
        <dbReference type="Pfam" id="PF01979"/>
    </source>
</evidence>
<dbReference type="FunFam" id="3.20.20.140:FF:000004">
    <property type="entry name" value="N-acetylglucosamine-6-phosphate deacetylase"/>
    <property type="match status" value="1"/>
</dbReference>
<comment type="caution">
    <text evidence="13">The sequence shown here is derived from an EMBL/GenBank/DDBJ whole genome shotgun (WGS) entry which is preliminary data.</text>
</comment>
<dbReference type="Gene3D" id="2.30.40.10">
    <property type="entry name" value="Urease, subunit C, domain 1"/>
    <property type="match status" value="1"/>
</dbReference>
<protein>
    <recommendedName>
        <fullName evidence="3">N-acetylglucosamine-6-phosphate deacetylase</fullName>
        <ecNumber evidence="2">3.5.1.25</ecNumber>
    </recommendedName>
</protein>
<dbReference type="EC" id="3.5.1.25" evidence="2"/>
<dbReference type="PANTHER" id="PTHR11113:SF14">
    <property type="entry name" value="N-ACETYLGLUCOSAMINE-6-PHOSPHATE DEACETYLASE"/>
    <property type="match status" value="1"/>
</dbReference>
<feature type="binding site" evidence="11">
    <location>
        <position position="226"/>
    </location>
    <ligand>
        <name>Zn(2+)</name>
        <dbReference type="ChEBI" id="CHEBI:29105"/>
    </ligand>
</feature>
<dbReference type="EMBL" id="VTEG01000002">
    <property type="protein sequence ID" value="TYS00625.1"/>
    <property type="molecule type" value="Genomic_DNA"/>
</dbReference>
<dbReference type="SUPFAM" id="SSF51556">
    <property type="entry name" value="Metallo-dependent hydrolases"/>
    <property type="match status" value="1"/>
</dbReference>
<evidence type="ECO:0000313" key="13">
    <source>
        <dbReference type="EMBL" id="TYS00625.1"/>
    </source>
</evidence>
<evidence type="ECO:0000256" key="11">
    <source>
        <dbReference type="PIRSR" id="PIRSR038994-3"/>
    </source>
</evidence>
<organism evidence="13 14">
    <name type="scientific">Rossellomorea vietnamensis</name>
    <dbReference type="NCBI Taxonomy" id="218284"/>
    <lineage>
        <taxon>Bacteria</taxon>
        <taxon>Bacillati</taxon>
        <taxon>Bacillota</taxon>
        <taxon>Bacilli</taxon>
        <taxon>Bacillales</taxon>
        <taxon>Bacillaceae</taxon>
        <taxon>Rossellomorea</taxon>
    </lineage>
</organism>
<dbReference type="InterPro" id="IPR032466">
    <property type="entry name" value="Metal_Hydrolase"/>
</dbReference>
<evidence type="ECO:0000256" key="3">
    <source>
        <dbReference type="ARBA" id="ARBA00018029"/>
    </source>
</evidence>
<dbReference type="InterPro" id="IPR003764">
    <property type="entry name" value="GlcNAc_6-P_deAcase"/>
</dbReference>
<evidence type="ECO:0000256" key="8">
    <source>
        <dbReference type="ARBA" id="ARBA00060590"/>
    </source>
</evidence>
<comment type="catalytic activity">
    <reaction evidence="7">
        <text>N-acetyl-D-glucosamine 6-phosphate + H2O = D-glucosamine 6-phosphate + acetate</text>
        <dbReference type="Rhea" id="RHEA:22936"/>
        <dbReference type="ChEBI" id="CHEBI:15377"/>
        <dbReference type="ChEBI" id="CHEBI:30089"/>
        <dbReference type="ChEBI" id="CHEBI:57513"/>
        <dbReference type="ChEBI" id="CHEBI:58725"/>
        <dbReference type="EC" id="3.5.1.25"/>
    </reaction>
</comment>
<comment type="cofactor">
    <cofactor evidence="11">
        <name>a divalent metal cation</name>
        <dbReference type="ChEBI" id="CHEBI:60240"/>
    </cofactor>
    <text evidence="11">Binds 1 divalent metal cation per subunit.</text>
</comment>
<dbReference type="InterPro" id="IPR011059">
    <property type="entry name" value="Metal-dep_hydrolase_composite"/>
</dbReference>
<dbReference type="RefSeq" id="WP_148953020.1">
    <property type="nucleotide sequence ID" value="NZ_VTEG01000002.1"/>
</dbReference>
<dbReference type="Pfam" id="PF01979">
    <property type="entry name" value="Amidohydro_1"/>
    <property type="match status" value="1"/>
</dbReference>